<protein>
    <submittedName>
        <fullName evidence="1">Winged helix DNA-binding domain-containing protein</fullName>
    </submittedName>
</protein>
<dbReference type="RefSeq" id="WP_165243028.1">
    <property type="nucleotide sequence ID" value="NZ_JAAKZV010000230.1"/>
</dbReference>
<dbReference type="AlphaFoldDB" id="A0A6G4UBK9"/>
<dbReference type="EMBL" id="JAAKZV010000230">
    <property type="protein sequence ID" value="NGN68768.1"/>
    <property type="molecule type" value="Genomic_DNA"/>
</dbReference>
<reference evidence="1 2" key="1">
    <citation type="submission" date="2020-02" db="EMBL/GenBank/DDBJ databases">
        <title>Whole-genome analyses of novel actinobacteria.</title>
        <authorList>
            <person name="Sahin N."/>
        </authorList>
    </citation>
    <scope>NUCLEOTIDE SEQUENCE [LARGE SCALE GENOMIC DNA]</scope>
    <source>
        <strain evidence="1 2">A7024</strain>
    </source>
</reference>
<dbReference type="PANTHER" id="PTHR38479:SF2">
    <property type="entry name" value="WINGED HELIX DNA-BINDING DOMAIN-CONTAINING PROTEIN"/>
    <property type="match status" value="1"/>
</dbReference>
<dbReference type="InterPro" id="IPR009351">
    <property type="entry name" value="AlkZ-like"/>
</dbReference>
<dbReference type="Proteomes" id="UP000481583">
    <property type="component" value="Unassembled WGS sequence"/>
</dbReference>
<accession>A0A6G4UBK9</accession>
<proteinExistence type="predicted"/>
<keyword evidence="1" id="KW-0238">DNA-binding</keyword>
<sequence length="342" mass="37036">MRISDEQRRARIGIRHALAPKSRTAGAEEAAEAVVALHATDPATVFLSACARMREPSVAAVERALYDDVRLVKLLSMRRTIFAVSTELAPYVDAAAARAIAVKERKTLLKHLRDWNDLDEAWLAEAEKAAYAVLEEKGEATGAEISAAAPILRTKITVFPGSKQETEQGVATRVLRVLAVDGHIRRGRPRGSWTSSQFRWTAGVEYPPMAVEVAQAEVARRWLGAYGPGTEADFKWWSGWTLTAARKAFKAVGAEAVKLELGRTGYVLPGDADAVAAPEPWAALLPGLDPTAMGWQDRDFFLAAEHRPALFDRAGNVGPTVWWNGEVVGGGAQRASDGEGCL</sequence>
<gene>
    <name evidence="1" type="ORF">G5C51_33365</name>
</gene>
<dbReference type="PANTHER" id="PTHR38479">
    <property type="entry name" value="LMO0824 PROTEIN"/>
    <property type="match status" value="1"/>
</dbReference>
<dbReference type="GO" id="GO:0003677">
    <property type="term" value="F:DNA binding"/>
    <property type="evidence" value="ECO:0007669"/>
    <property type="project" value="UniProtKB-KW"/>
</dbReference>
<name>A0A6G4UBK9_9ACTN</name>
<feature type="non-terminal residue" evidence="1">
    <location>
        <position position="342"/>
    </location>
</feature>
<organism evidence="1 2">
    <name type="scientific">Streptomyces coryli</name>
    <dbReference type="NCBI Taxonomy" id="1128680"/>
    <lineage>
        <taxon>Bacteria</taxon>
        <taxon>Bacillati</taxon>
        <taxon>Actinomycetota</taxon>
        <taxon>Actinomycetes</taxon>
        <taxon>Kitasatosporales</taxon>
        <taxon>Streptomycetaceae</taxon>
        <taxon>Streptomyces</taxon>
    </lineage>
</organism>
<evidence type="ECO:0000313" key="2">
    <source>
        <dbReference type="Proteomes" id="UP000481583"/>
    </source>
</evidence>
<comment type="caution">
    <text evidence="1">The sequence shown here is derived from an EMBL/GenBank/DDBJ whole genome shotgun (WGS) entry which is preliminary data.</text>
</comment>
<evidence type="ECO:0000313" key="1">
    <source>
        <dbReference type="EMBL" id="NGN68768.1"/>
    </source>
</evidence>
<keyword evidence="2" id="KW-1185">Reference proteome</keyword>
<dbReference type="Pfam" id="PF06224">
    <property type="entry name" value="AlkZ-like"/>
    <property type="match status" value="1"/>
</dbReference>